<dbReference type="RefSeq" id="WP_133594493.1">
    <property type="nucleotide sequence ID" value="NZ_SNVV01000023.1"/>
</dbReference>
<evidence type="ECO:0000256" key="1">
    <source>
        <dbReference type="SAM" id="Phobius"/>
    </source>
</evidence>
<keyword evidence="1" id="KW-1133">Transmembrane helix</keyword>
<accession>A0A4R6DR82</accession>
<evidence type="ECO:0000313" key="2">
    <source>
        <dbReference type="EMBL" id="TDN46989.1"/>
    </source>
</evidence>
<keyword evidence="1" id="KW-0812">Transmembrane</keyword>
<sequence length="139" mass="14276">MGEALRASLWAYPALEVGHIIGIALLFGSLMVLDLRLAGLGRALPLEALARLALPVSLGGFLLAAASGLVMFAADAAGLLTHPAFQLKLLLICAAGLNAALFHARGGLRKVDGTAFTQAVLSLALWMGVIACGRAIAYV</sequence>
<organism evidence="2 3">
    <name type="scientific">Azoarcus indigens</name>
    <dbReference type="NCBI Taxonomy" id="29545"/>
    <lineage>
        <taxon>Bacteria</taxon>
        <taxon>Pseudomonadati</taxon>
        <taxon>Pseudomonadota</taxon>
        <taxon>Betaproteobacteria</taxon>
        <taxon>Rhodocyclales</taxon>
        <taxon>Zoogloeaceae</taxon>
        <taxon>Azoarcus</taxon>
    </lineage>
</organism>
<dbReference type="OrthoDB" id="3536934at2"/>
<dbReference type="AlphaFoldDB" id="A0A4R6DR82"/>
<feature type="transmembrane region" description="Helical" evidence="1">
    <location>
        <begin position="116"/>
        <end position="137"/>
    </location>
</feature>
<protein>
    <submittedName>
        <fullName evidence="2">Uncharacterized protein</fullName>
    </submittedName>
</protein>
<evidence type="ECO:0000313" key="3">
    <source>
        <dbReference type="Proteomes" id="UP000295129"/>
    </source>
</evidence>
<comment type="caution">
    <text evidence="2">The sequence shown here is derived from an EMBL/GenBank/DDBJ whole genome shotgun (WGS) entry which is preliminary data.</text>
</comment>
<dbReference type="EMBL" id="SNVV01000023">
    <property type="protein sequence ID" value="TDN46989.1"/>
    <property type="molecule type" value="Genomic_DNA"/>
</dbReference>
<feature type="transmembrane region" description="Helical" evidence="1">
    <location>
        <begin position="52"/>
        <end position="73"/>
    </location>
</feature>
<keyword evidence="3" id="KW-1185">Reference proteome</keyword>
<keyword evidence="1" id="KW-0472">Membrane</keyword>
<proteinExistence type="predicted"/>
<gene>
    <name evidence="2" type="ORF">C7389_12363</name>
</gene>
<feature type="transmembrane region" description="Helical" evidence="1">
    <location>
        <begin position="85"/>
        <end position="104"/>
    </location>
</feature>
<feature type="transmembrane region" description="Helical" evidence="1">
    <location>
        <begin position="20"/>
        <end position="40"/>
    </location>
</feature>
<name>A0A4R6DR82_9RHOO</name>
<reference evidence="2 3" key="1">
    <citation type="submission" date="2019-03" db="EMBL/GenBank/DDBJ databases">
        <title>Genomic Encyclopedia of Type Strains, Phase IV (KMG-IV): sequencing the most valuable type-strain genomes for metagenomic binning, comparative biology and taxonomic classification.</title>
        <authorList>
            <person name="Goeker M."/>
        </authorList>
    </citation>
    <scope>NUCLEOTIDE SEQUENCE [LARGE SCALE GENOMIC DNA]</scope>
    <source>
        <strain evidence="2 3">DSM 12121</strain>
    </source>
</reference>
<dbReference type="Proteomes" id="UP000295129">
    <property type="component" value="Unassembled WGS sequence"/>
</dbReference>